<dbReference type="Gene3D" id="2.40.70.10">
    <property type="entry name" value="Acid Proteases"/>
    <property type="match status" value="1"/>
</dbReference>
<feature type="region of interest" description="Disordered" evidence="2">
    <location>
        <begin position="268"/>
        <end position="287"/>
    </location>
</feature>
<sequence>MNTLIFGKHFEPEVFTNNGDIEASTWLRRYELFARKSNWSDIDKVELLELYLTGKNLSWFERLDTNNLTWESLKEMFIEKFESQETELKAWKELQLFNYLYSHKHEKMNTLIFGKHFEPEVFTNNGDIEASTWLRRYELFARKSNWSDIDKVELLELYLTGKNLSWFERLDTNNLTWESLKEMFIEKFESQETELKAWKELQLVRQAKDEEVEDLADDTVKFRCLLTSINSNLQRVIIKKKVKTYKDAILAAAEEEKLEKVCEFENNQSNKSSKVDPKSVPKEAKESENDMFEKLIKKFDQLSLNLVEIMAKSSQRPTNKPYQPADASRVLTCFNCRETGQISRNCPKAPRNSDKPKTSNNNDFESKPRGNSNNSRSVLNDKNSKNLKPESLDIEDSRVEKEETSSFVIENCDVEAIEIGEREREMYLAEKRKVIESEELARKRVNIASNPISNNMAVKNLSGKIDENRFRVPNKPITEESMEIEDLENVNKKKSAVLRKKKDITLNSNHPKYSIKSDLSSINANITFSQLLQSSPEIRTELIKLCRKVDVESNLNAIENQLTTNCKSIVKVFGKSYVAIVDTGAACSVITSRLLDEMGLAPDKFSDQTIITADGKGHNTLGVITQLPITIAGYRFAIDLLVMENNKRSLILGVDWLKNYDATIDVKIEELVLPFDNYDVVLSLCTTLERDLRNGLSKELFGIGKHVCEIETVSDEIVDSKIVELVEQNSDILAADYTELVGTDIVQHEIDTGD</sequence>
<dbReference type="PROSITE" id="PS50158">
    <property type="entry name" value="ZF_CCHC"/>
    <property type="match status" value="1"/>
</dbReference>
<protein>
    <recommendedName>
        <fullName evidence="3">CCHC-type domain-containing protein</fullName>
    </recommendedName>
</protein>
<feature type="compositionally biased region" description="Basic and acidic residues" evidence="2">
    <location>
        <begin position="273"/>
        <end position="287"/>
    </location>
</feature>
<evidence type="ECO:0000313" key="4">
    <source>
        <dbReference type="EMBL" id="PWA00918.1"/>
    </source>
</evidence>
<dbReference type="InterPro" id="IPR021109">
    <property type="entry name" value="Peptidase_aspartic_dom_sf"/>
</dbReference>
<evidence type="ECO:0000259" key="3">
    <source>
        <dbReference type="PROSITE" id="PS50158"/>
    </source>
</evidence>
<dbReference type="AlphaFoldDB" id="A0A2U1J7G8"/>
<dbReference type="Pfam" id="PF13975">
    <property type="entry name" value="gag-asp_proteas"/>
    <property type="match status" value="1"/>
</dbReference>
<comment type="caution">
    <text evidence="4">The sequence shown here is derived from an EMBL/GenBank/DDBJ whole genome shotgun (WGS) entry which is preliminary data.</text>
</comment>
<dbReference type="CDD" id="cd00303">
    <property type="entry name" value="retropepsin_like"/>
    <property type="match status" value="1"/>
</dbReference>
<feature type="compositionally biased region" description="Polar residues" evidence="2">
    <location>
        <begin position="358"/>
        <end position="381"/>
    </location>
</feature>
<dbReference type="GO" id="GO:0003676">
    <property type="term" value="F:nucleic acid binding"/>
    <property type="evidence" value="ECO:0007669"/>
    <property type="project" value="InterPro"/>
</dbReference>
<feature type="region of interest" description="Disordered" evidence="2">
    <location>
        <begin position="344"/>
        <end position="400"/>
    </location>
</feature>
<gene>
    <name evidence="4" type="ORF">BB558_003011</name>
</gene>
<keyword evidence="1" id="KW-0863">Zinc-finger</keyword>
<dbReference type="GO" id="GO:0008270">
    <property type="term" value="F:zinc ion binding"/>
    <property type="evidence" value="ECO:0007669"/>
    <property type="project" value="UniProtKB-KW"/>
</dbReference>
<evidence type="ECO:0000313" key="5">
    <source>
        <dbReference type="Proteomes" id="UP000245591"/>
    </source>
</evidence>
<dbReference type="Pfam" id="PF03732">
    <property type="entry name" value="Retrotrans_gag"/>
    <property type="match status" value="1"/>
</dbReference>
<feature type="non-terminal residue" evidence="4">
    <location>
        <position position="754"/>
    </location>
</feature>
<dbReference type="PANTHER" id="PTHR33194:SF4">
    <property type="entry name" value="CCHC-TYPE DOMAIN-CONTAINING PROTEIN"/>
    <property type="match status" value="1"/>
</dbReference>
<organism evidence="4 5">
    <name type="scientific">Smittium angustum</name>
    <dbReference type="NCBI Taxonomy" id="133377"/>
    <lineage>
        <taxon>Eukaryota</taxon>
        <taxon>Fungi</taxon>
        <taxon>Fungi incertae sedis</taxon>
        <taxon>Zoopagomycota</taxon>
        <taxon>Kickxellomycotina</taxon>
        <taxon>Harpellomycetes</taxon>
        <taxon>Harpellales</taxon>
        <taxon>Legeriomycetaceae</taxon>
        <taxon>Smittium</taxon>
    </lineage>
</organism>
<name>A0A2U1J7G8_SMIAN</name>
<keyword evidence="5" id="KW-1185">Reference proteome</keyword>
<dbReference type="Proteomes" id="UP000245591">
    <property type="component" value="Unassembled WGS sequence"/>
</dbReference>
<dbReference type="Gene3D" id="4.10.60.10">
    <property type="entry name" value="Zinc finger, CCHC-type"/>
    <property type="match status" value="1"/>
</dbReference>
<dbReference type="InterPro" id="IPR036875">
    <property type="entry name" value="Znf_CCHC_sf"/>
</dbReference>
<proteinExistence type="predicted"/>
<keyword evidence="1" id="KW-0479">Metal-binding</keyword>
<dbReference type="InterPro" id="IPR005162">
    <property type="entry name" value="Retrotrans_gag_dom"/>
</dbReference>
<dbReference type="SUPFAM" id="SSF50630">
    <property type="entry name" value="Acid proteases"/>
    <property type="match status" value="1"/>
</dbReference>
<dbReference type="SUPFAM" id="SSF57756">
    <property type="entry name" value="Retrovirus zinc finger-like domains"/>
    <property type="match status" value="1"/>
</dbReference>
<keyword evidence="1" id="KW-0862">Zinc</keyword>
<evidence type="ECO:0000256" key="1">
    <source>
        <dbReference type="PROSITE-ProRule" id="PRU00047"/>
    </source>
</evidence>
<feature type="domain" description="CCHC-type" evidence="3">
    <location>
        <begin position="333"/>
        <end position="348"/>
    </location>
</feature>
<feature type="compositionally biased region" description="Basic and acidic residues" evidence="2">
    <location>
        <begin position="382"/>
        <end position="400"/>
    </location>
</feature>
<evidence type="ECO:0000256" key="2">
    <source>
        <dbReference type="SAM" id="MobiDB-lite"/>
    </source>
</evidence>
<dbReference type="InterPro" id="IPR001878">
    <property type="entry name" value="Znf_CCHC"/>
</dbReference>
<reference evidence="4 5" key="1">
    <citation type="journal article" date="2018" name="MBio">
        <title>Comparative Genomics Reveals the Core Gene Toolbox for the Fungus-Insect Symbiosis.</title>
        <authorList>
            <person name="Wang Y."/>
            <person name="Stata M."/>
            <person name="Wang W."/>
            <person name="Stajich J.E."/>
            <person name="White M.M."/>
            <person name="Moncalvo J.M."/>
        </authorList>
    </citation>
    <scope>NUCLEOTIDE SEQUENCE [LARGE SCALE GENOMIC DNA]</scope>
    <source>
        <strain evidence="4 5">AUS-126-30</strain>
    </source>
</reference>
<accession>A0A2U1J7G8</accession>
<dbReference type="PANTHER" id="PTHR33194">
    <property type="entry name" value="ZINC KNUCKLE DOMAINCONTAINING PROTEIN"/>
    <property type="match status" value="1"/>
</dbReference>
<dbReference type="EMBL" id="MBFU01000264">
    <property type="protein sequence ID" value="PWA00918.1"/>
    <property type="molecule type" value="Genomic_DNA"/>
</dbReference>